<evidence type="ECO:0000313" key="3">
    <source>
        <dbReference type="Proteomes" id="UP000561066"/>
    </source>
</evidence>
<comment type="caution">
    <text evidence="2">The sequence shown here is derived from an EMBL/GenBank/DDBJ whole genome shotgun (WGS) entry which is preliminary data.</text>
</comment>
<protein>
    <submittedName>
        <fullName evidence="2">Rhodanese-related sulfurtransferase</fullName>
    </submittedName>
</protein>
<name>A0A7W4J5L1_9PROT</name>
<dbReference type="PANTHER" id="PTHR44086:SF10">
    <property type="entry name" value="THIOSULFATE SULFURTRANSFERASE_RHODANESE-LIKE DOMAIN-CONTAINING PROTEIN 3"/>
    <property type="match status" value="1"/>
</dbReference>
<dbReference type="Pfam" id="PF00581">
    <property type="entry name" value="Rhodanese"/>
    <property type="match status" value="4"/>
</dbReference>
<dbReference type="InterPro" id="IPR001763">
    <property type="entry name" value="Rhodanese-like_dom"/>
</dbReference>
<sequence length="535" mass="56477">MNAVTARPVTVTSPHEVRRLLRAGDEIALLDLREEGPFAAAHPLFAVNLPLGRIEERIGVLVPRRDAPIVLYDNGEGRVARALPVFAALGYGNVSMLEGGLAGWRASGGEIFIDVNVPSKAFGELVEHVRHTPSLPAPELQARIARGDDLVILDARRFSEYHVMSIPGGRSVPGGELALRVRDIAPSPETVVVVNCAGRTRSIIGAQSLVNAGIPNPVFALRNGTIGWTLAGLELDHGAARTGGEPTGANVARARAAAAALAERTGVRAIGQGALSALQSDPARTVYRLDVRSPEDYAASHLEGFRSAPGGQLVQATDEWIGVRHGTIVLTDDDGVRARMTGHWLRQLGWREVYVLDDWAGAPRATGAEPVVLAAPLPEVDGVSVAALVAERAAGEGPLVIDLAASPAFRTGHVPGAVFAIRPDLAGHPRLADARDVVLTSPDGVAARLAAPELAHAGLRVRVLDGGTTAWRDAGQPLETGLDTARALSRPDDVYKRPYEGTDNAAAAMQAYLDWEFGLVAQLERDGTHGFSVLD</sequence>
<feature type="domain" description="Rhodanese" evidence="1">
    <location>
        <begin position="289"/>
        <end position="368"/>
    </location>
</feature>
<dbReference type="PANTHER" id="PTHR44086">
    <property type="entry name" value="THIOSULFATE SULFURTRANSFERASE RDL2, MITOCHONDRIAL-RELATED"/>
    <property type="match status" value="1"/>
</dbReference>
<feature type="domain" description="Rhodanese" evidence="1">
    <location>
        <begin position="146"/>
        <end position="237"/>
    </location>
</feature>
<keyword evidence="2" id="KW-0808">Transferase</keyword>
<dbReference type="Proteomes" id="UP000561066">
    <property type="component" value="Unassembled WGS sequence"/>
</dbReference>
<feature type="domain" description="Rhodanese" evidence="1">
    <location>
        <begin position="394"/>
        <end position="480"/>
    </location>
</feature>
<dbReference type="AlphaFoldDB" id="A0A7W4J5L1"/>
<dbReference type="Gene3D" id="3.40.250.10">
    <property type="entry name" value="Rhodanese-like domain"/>
    <property type="match status" value="4"/>
</dbReference>
<dbReference type="SMART" id="SM00450">
    <property type="entry name" value="RHOD"/>
    <property type="match status" value="4"/>
</dbReference>
<evidence type="ECO:0000313" key="2">
    <source>
        <dbReference type="EMBL" id="MBB2174893.1"/>
    </source>
</evidence>
<dbReference type="GO" id="GO:0004792">
    <property type="term" value="F:thiosulfate-cyanide sulfurtransferase activity"/>
    <property type="evidence" value="ECO:0007669"/>
    <property type="project" value="TreeGrafter"/>
</dbReference>
<accession>A0A7W4J5L1</accession>
<dbReference type="RefSeq" id="WP_182941067.1">
    <property type="nucleotide sequence ID" value="NZ_JABEQH010000003.1"/>
</dbReference>
<dbReference type="PROSITE" id="PS50206">
    <property type="entry name" value="RHODANESE_3"/>
    <property type="match status" value="4"/>
</dbReference>
<evidence type="ECO:0000259" key="1">
    <source>
        <dbReference type="PROSITE" id="PS50206"/>
    </source>
</evidence>
<proteinExistence type="predicted"/>
<dbReference type="EMBL" id="JABEQH010000003">
    <property type="protein sequence ID" value="MBB2174893.1"/>
    <property type="molecule type" value="Genomic_DNA"/>
</dbReference>
<reference evidence="2 3" key="1">
    <citation type="submission" date="2020-04" db="EMBL/GenBank/DDBJ databases">
        <title>Description of novel Gluconacetobacter.</title>
        <authorList>
            <person name="Sombolestani A."/>
        </authorList>
    </citation>
    <scope>NUCLEOTIDE SEQUENCE [LARGE SCALE GENOMIC DNA]</scope>
    <source>
        <strain evidence="2 3">LMG 21312</strain>
    </source>
</reference>
<gene>
    <name evidence="2" type="ORF">HLH21_02995</name>
</gene>
<feature type="domain" description="Rhodanese" evidence="1">
    <location>
        <begin position="23"/>
        <end position="113"/>
    </location>
</feature>
<dbReference type="InterPro" id="IPR036873">
    <property type="entry name" value="Rhodanese-like_dom_sf"/>
</dbReference>
<organism evidence="2 3">
    <name type="scientific">Gluconacetobacter johannae</name>
    <dbReference type="NCBI Taxonomy" id="112140"/>
    <lineage>
        <taxon>Bacteria</taxon>
        <taxon>Pseudomonadati</taxon>
        <taxon>Pseudomonadota</taxon>
        <taxon>Alphaproteobacteria</taxon>
        <taxon>Acetobacterales</taxon>
        <taxon>Acetobacteraceae</taxon>
        <taxon>Gluconacetobacter</taxon>
    </lineage>
</organism>
<keyword evidence="3" id="KW-1185">Reference proteome</keyword>
<dbReference type="SUPFAM" id="SSF52821">
    <property type="entry name" value="Rhodanese/Cell cycle control phosphatase"/>
    <property type="match status" value="4"/>
</dbReference>